<dbReference type="PANTHER" id="PTHR19918:SF43">
    <property type="entry name" value="CELL DIVISION CYCLE 20.2, COFACTOR OF APC COMPLEX-LIKE ISOFORM X2"/>
    <property type="match status" value="1"/>
</dbReference>
<keyword evidence="3" id="KW-0677">Repeat</keyword>
<dbReference type="PANTHER" id="PTHR19918">
    <property type="entry name" value="CELL DIVISION CYCLE 20 CDC20 FIZZY -RELATED"/>
    <property type="match status" value="1"/>
</dbReference>
<dbReference type="SMART" id="SM00320">
    <property type="entry name" value="WD40"/>
    <property type="match status" value="2"/>
</dbReference>
<dbReference type="InterPro" id="IPR015943">
    <property type="entry name" value="WD40/YVTN_repeat-like_dom_sf"/>
</dbReference>
<keyword evidence="5" id="KW-0131">Cell cycle</keyword>
<evidence type="ECO:0000259" key="8">
    <source>
        <dbReference type="SMART" id="SM00385"/>
    </source>
</evidence>
<dbReference type="Pfam" id="PF00134">
    <property type="entry name" value="Cyclin_N"/>
    <property type="match status" value="1"/>
</dbReference>
<dbReference type="InterPro" id="IPR001680">
    <property type="entry name" value="WD40_rpt"/>
</dbReference>
<keyword evidence="1 6" id="KW-0853">WD repeat</keyword>
<evidence type="ECO:0000256" key="4">
    <source>
        <dbReference type="ARBA" id="ARBA00023127"/>
    </source>
</evidence>
<evidence type="ECO:0000256" key="7">
    <source>
        <dbReference type="SAM" id="MobiDB-lite"/>
    </source>
</evidence>
<dbReference type="InterPro" id="IPR033010">
    <property type="entry name" value="Cdc20/Fizzy"/>
</dbReference>
<dbReference type="InterPro" id="IPR013763">
    <property type="entry name" value="Cyclin-like_dom"/>
</dbReference>
<dbReference type="PROSITE" id="PS50082">
    <property type="entry name" value="WD_REPEATS_2"/>
    <property type="match status" value="1"/>
</dbReference>
<dbReference type="Gene3D" id="1.10.472.10">
    <property type="entry name" value="Cyclin-like"/>
    <property type="match status" value="2"/>
</dbReference>
<dbReference type="GO" id="GO:0010997">
    <property type="term" value="F:anaphase-promoting complex binding"/>
    <property type="evidence" value="ECO:0007669"/>
    <property type="project" value="InterPro"/>
</dbReference>
<dbReference type="InterPro" id="IPR036322">
    <property type="entry name" value="WD40_repeat_dom_sf"/>
</dbReference>
<dbReference type="GO" id="GO:1905786">
    <property type="term" value="P:positive regulation of anaphase-promoting complex-dependent catabolic process"/>
    <property type="evidence" value="ECO:0007669"/>
    <property type="project" value="TreeGrafter"/>
</dbReference>
<dbReference type="InterPro" id="IPR036915">
    <property type="entry name" value="Cyclin-like_sf"/>
</dbReference>
<organism evidence="9">
    <name type="scientific">Ananas comosus var. bracteatus</name>
    <name type="common">red pineapple</name>
    <dbReference type="NCBI Taxonomy" id="296719"/>
    <lineage>
        <taxon>Eukaryota</taxon>
        <taxon>Viridiplantae</taxon>
        <taxon>Streptophyta</taxon>
        <taxon>Embryophyta</taxon>
        <taxon>Tracheophyta</taxon>
        <taxon>Spermatophyta</taxon>
        <taxon>Magnoliopsida</taxon>
        <taxon>Liliopsida</taxon>
        <taxon>Poales</taxon>
        <taxon>Bromeliaceae</taxon>
        <taxon>Bromelioideae</taxon>
        <taxon>Ananas</taxon>
    </lineage>
</organism>
<dbReference type="Pfam" id="PF00400">
    <property type="entry name" value="WD40"/>
    <property type="match status" value="1"/>
</dbReference>
<keyword evidence="4" id="KW-0195">Cyclin</keyword>
<dbReference type="Pfam" id="PF02984">
    <property type="entry name" value="Cyclin_C"/>
    <property type="match status" value="1"/>
</dbReference>
<dbReference type="SUPFAM" id="SSF47954">
    <property type="entry name" value="Cyclin-like"/>
    <property type="match status" value="2"/>
</dbReference>
<dbReference type="InterPro" id="IPR048258">
    <property type="entry name" value="Cyclins_cyclin-box"/>
</dbReference>
<name>A0A6V7NS11_ANACO</name>
<evidence type="ECO:0000256" key="1">
    <source>
        <dbReference type="ARBA" id="ARBA00022574"/>
    </source>
</evidence>
<evidence type="ECO:0000256" key="6">
    <source>
        <dbReference type="PROSITE-ProRule" id="PRU00221"/>
    </source>
</evidence>
<dbReference type="InterPro" id="IPR004367">
    <property type="entry name" value="Cyclin_C-dom"/>
</dbReference>
<accession>A0A6V7NS11</accession>
<feature type="repeat" description="WD" evidence="6">
    <location>
        <begin position="180"/>
        <end position="212"/>
    </location>
</feature>
<feature type="region of interest" description="Disordered" evidence="7">
    <location>
        <begin position="54"/>
        <end position="75"/>
    </location>
</feature>
<dbReference type="SMART" id="SM00385">
    <property type="entry name" value="CYCLIN"/>
    <property type="match status" value="1"/>
</dbReference>
<dbReference type="Gene3D" id="2.130.10.10">
    <property type="entry name" value="YVTN repeat-like/Quinoprotein amine dehydrogenase"/>
    <property type="match status" value="1"/>
</dbReference>
<evidence type="ECO:0000256" key="3">
    <source>
        <dbReference type="ARBA" id="ARBA00022737"/>
    </source>
</evidence>
<dbReference type="GO" id="GO:0031145">
    <property type="term" value="P:anaphase-promoting complex-dependent catabolic process"/>
    <property type="evidence" value="ECO:0007669"/>
    <property type="project" value="TreeGrafter"/>
</dbReference>
<dbReference type="GO" id="GO:1990757">
    <property type="term" value="F:ubiquitin ligase activator activity"/>
    <property type="evidence" value="ECO:0007669"/>
    <property type="project" value="TreeGrafter"/>
</dbReference>
<dbReference type="AlphaFoldDB" id="A0A6V7NS11"/>
<feature type="domain" description="Cyclin-like" evidence="8">
    <location>
        <begin position="440"/>
        <end position="524"/>
    </location>
</feature>
<protein>
    <recommendedName>
        <fullName evidence="8">Cyclin-like domain-containing protein</fullName>
    </recommendedName>
</protein>
<evidence type="ECO:0000256" key="2">
    <source>
        <dbReference type="ARBA" id="ARBA00022618"/>
    </source>
</evidence>
<dbReference type="InterPro" id="IPR006671">
    <property type="entry name" value="Cyclin_N"/>
</dbReference>
<dbReference type="FunFam" id="1.10.472.10:FF:000154">
    <property type="entry name" value="Cyclin-B1-4"/>
    <property type="match status" value="1"/>
</dbReference>
<dbReference type="GO" id="GO:0005680">
    <property type="term" value="C:anaphase-promoting complex"/>
    <property type="evidence" value="ECO:0007669"/>
    <property type="project" value="TreeGrafter"/>
</dbReference>
<reference evidence="9" key="1">
    <citation type="submission" date="2020-07" db="EMBL/GenBank/DDBJ databases">
        <authorList>
            <person name="Lin J."/>
        </authorList>
    </citation>
    <scope>NUCLEOTIDE SEQUENCE</scope>
</reference>
<keyword evidence="2" id="KW-0132">Cell division</keyword>
<dbReference type="PROSITE" id="PS50294">
    <property type="entry name" value="WD_REPEATS_REGION"/>
    <property type="match status" value="1"/>
</dbReference>
<dbReference type="SUPFAM" id="SSF50978">
    <property type="entry name" value="WD40 repeat-like"/>
    <property type="match status" value="1"/>
</dbReference>
<proteinExistence type="predicted"/>
<gene>
    <name evidence="9" type="ORF">CB5_LOCUS4610</name>
</gene>
<evidence type="ECO:0000313" key="9">
    <source>
        <dbReference type="EMBL" id="CAD1821399.1"/>
    </source>
</evidence>
<evidence type="ECO:0000256" key="5">
    <source>
        <dbReference type="ARBA" id="ARBA00023306"/>
    </source>
</evidence>
<dbReference type="EMBL" id="LR862141">
    <property type="protein sequence ID" value="CAD1821399.1"/>
    <property type="molecule type" value="Genomic_DNA"/>
</dbReference>
<sequence length="661" mass="73638">MGDRFIPTRSLMDLDRARSSLLERRTKKPAEWSSVLTPKEEYRRRLEENLTLDSEGSRSGCFRSGDPAPGGSACGRDDARGARSCQIFPPCSILLVLNSGQSPDKILDVPCLTDDYYVNIMDWGRRTFWLLQWALRLERSKGTERVGSLSWNRHILTSGSCDCSIINHDVRSHRKPVSRFRGHSDEVCGLRWSEGGRQLASGGNDNLVYVWESVNMRSSKYLHRFNDHNAAGILPEFCTSHRVRMVRRSCRLQRTKASVSGRCSSRLANSSRAANDGSDSILSLKRMHIRKPQVQNNLAITQSFAAKQLATAPTAATVAAVAKKAKPEIHAANKKAPTVKPKPEIHAANKKAPTVKPKPKNVIEISDDKNEATKQVSSTTTTAAAAAVAANAGSRGKPSRKKVHTFTYLIAARSKHKSRPHDYIDSQVEINAKMRAILADWIIEVHHKFDLRPETLYLTFYVIDRYLSMEMVPRRELQLVGVVALLIACKYEEIWAPEGIHQVADTGDGENNSEQAGMELDCSDAIYGTYGLLLRRTGLGSIPGGNVLSIDGRCFRSLRSPLHAEEAAFWTNTLQHHTGFSKQQLLYASFLYSNCNLCCNHTVTMAFGFVLHTCRDCSKILVNAHATATECKQKVVYKKYSHEQFAAVALHPAATKIMEEE</sequence>
<dbReference type="PROSITE" id="PS00292">
    <property type="entry name" value="CYCLINS"/>
    <property type="match status" value="1"/>
</dbReference>
<dbReference type="GO" id="GO:0051301">
    <property type="term" value="P:cell division"/>
    <property type="evidence" value="ECO:0007669"/>
    <property type="project" value="UniProtKB-KW"/>
</dbReference>